<proteinExistence type="inferred from homology"/>
<dbReference type="Pfam" id="PF07670">
    <property type="entry name" value="Gate"/>
    <property type="match status" value="1"/>
</dbReference>
<keyword evidence="4 7" id="KW-0812">Transmembrane</keyword>
<reference evidence="11" key="3">
    <citation type="submission" date="2025-09" db="UniProtKB">
        <authorList>
            <consortium name="Ensembl"/>
        </authorList>
    </citation>
    <scope>IDENTIFICATION</scope>
</reference>
<dbReference type="Pfam" id="PF01773">
    <property type="entry name" value="Nucleos_tra2_N"/>
    <property type="match status" value="1"/>
</dbReference>
<evidence type="ECO:0000313" key="11">
    <source>
        <dbReference type="Ensembl" id="ENSGWIP00000034348.1"/>
    </source>
</evidence>
<evidence type="ECO:0000256" key="4">
    <source>
        <dbReference type="ARBA" id="ARBA00022692"/>
    </source>
</evidence>
<accession>A0A8C5GS01</accession>
<dbReference type="Proteomes" id="UP000694680">
    <property type="component" value="Chromosome 6"/>
</dbReference>
<keyword evidence="5 7" id="KW-1133">Transmembrane helix</keyword>
<reference evidence="11" key="2">
    <citation type="submission" date="2025-08" db="UniProtKB">
        <authorList>
            <consortium name="Ensembl"/>
        </authorList>
    </citation>
    <scope>IDENTIFICATION</scope>
</reference>
<dbReference type="Pfam" id="PF07662">
    <property type="entry name" value="Nucleos_tra2_C"/>
    <property type="match status" value="1"/>
</dbReference>
<evidence type="ECO:0000256" key="5">
    <source>
        <dbReference type="ARBA" id="ARBA00022989"/>
    </source>
</evidence>
<comment type="subcellular location">
    <subcellularLocation>
        <location evidence="1">Cell membrane</location>
        <topology evidence="1">Multi-pass membrane protein</topology>
    </subcellularLocation>
</comment>
<keyword evidence="3" id="KW-1003">Cell membrane</keyword>
<name>A0A8C5GS01_GOUWI</name>
<evidence type="ECO:0000259" key="9">
    <source>
        <dbReference type="Pfam" id="PF07662"/>
    </source>
</evidence>
<feature type="domain" description="Nucleoside transporter/FeoB GTPase Gate" evidence="10">
    <location>
        <begin position="256"/>
        <end position="353"/>
    </location>
</feature>
<dbReference type="InterPro" id="IPR008276">
    <property type="entry name" value="C_nuclsd_transpt"/>
</dbReference>
<feature type="domain" description="Concentrative nucleoside transporter C-terminal" evidence="9">
    <location>
        <begin position="359"/>
        <end position="453"/>
    </location>
</feature>
<feature type="transmembrane region" description="Helical" evidence="7">
    <location>
        <begin position="96"/>
        <end position="115"/>
    </location>
</feature>
<feature type="transmembrane region" description="Helical" evidence="7">
    <location>
        <begin position="332"/>
        <end position="354"/>
    </location>
</feature>
<feature type="transmembrane region" description="Helical" evidence="7">
    <location>
        <begin position="416"/>
        <end position="438"/>
    </location>
</feature>
<evidence type="ECO:0000313" key="12">
    <source>
        <dbReference type="Proteomes" id="UP000694680"/>
    </source>
</evidence>
<dbReference type="PANTHER" id="PTHR10590:SF22">
    <property type="entry name" value="SODIUM_NUCLEOSIDE COTRANSPORTER"/>
    <property type="match status" value="1"/>
</dbReference>
<evidence type="ECO:0000259" key="8">
    <source>
        <dbReference type="Pfam" id="PF01773"/>
    </source>
</evidence>
<dbReference type="GO" id="GO:0005886">
    <property type="term" value="C:plasma membrane"/>
    <property type="evidence" value="ECO:0007669"/>
    <property type="project" value="UniProtKB-SubCell"/>
</dbReference>
<feature type="transmembrane region" description="Helical" evidence="7">
    <location>
        <begin position="143"/>
        <end position="162"/>
    </location>
</feature>
<protein>
    <submittedName>
        <fullName evidence="11">Sodium/nucleoside cotransporter 1-like</fullName>
    </submittedName>
</protein>
<feature type="transmembrane region" description="Helical" evidence="7">
    <location>
        <begin position="199"/>
        <end position="216"/>
    </location>
</feature>
<reference evidence="11" key="1">
    <citation type="submission" date="2020-06" db="EMBL/GenBank/DDBJ databases">
        <authorList>
            <consortium name="Wellcome Sanger Institute Data Sharing"/>
        </authorList>
    </citation>
    <scope>NUCLEOTIDE SEQUENCE [LARGE SCALE GENOMIC DNA]</scope>
</reference>
<dbReference type="AlphaFoldDB" id="A0A8C5GS01"/>
<evidence type="ECO:0000259" key="10">
    <source>
        <dbReference type="Pfam" id="PF07670"/>
    </source>
</evidence>
<keyword evidence="12" id="KW-1185">Reference proteome</keyword>
<dbReference type="InterPro" id="IPR002668">
    <property type="entry name" value="CNT_N_dom"/>
</dbReference>
<feature type="transmembrane region" description="Helical" evidence="7">
    <location>
        <begin position="168"/>
        <end position="187"/>
    </location>
</feature>
<feature type="transmembrane region" description="Helical" evidence="7">
    <location>
        <begin position="258"/>
        <end position="283"/>
    </location>
</feature>
<evidence type="ECO:0000256" key="7">
    <source>
        <dbReference type="SAM" id="Phobius"/>
    </source>
</evidence>
<organism evidence="11 12">
    <name type="scientific">Gouania willdenowi</name>
    <name type="common">Blunt-snouted clingfish</name>
    <name type="synonym">Lepadogaster willdenowi</name>
    <dbReference type="NCBI Taxonomy" id="441366"/>
    <lineage>
        <taxon>Eukaryota</taxon>
        <taxon>Metazoa</taxon>
        <taxon>Chordata</taxon>
        <taxon>Craniata</taxon>
        <taxon>Vertebrata</taxon>
        <taxon>Euteleostomi</taxon>
        <taxon>Actinopterygii</taxon>
        <taxon>Neopterygii</taxon>
        <taxon>Teleostei</taxon>
        <taxon>Neoteleostei</taxon>
        <taxon>Acanthomorphata</taxon>
        <taxon>Ovalentaria</taxon>
        <taxon>Blenniimorphae</taxon>
        <taxon>Blenniiformes</taxon>
        <taxon>Gobiesocoidei</taxon>
        <taxon>Gobiesocidae</taxon>
        <taxon>Gobiesocinae</taxon>
        <taxon>Gouania</taxon>
    </lineage>
</organism>
<feature type="transmembrane region" description="Helical" evidence="7">
    <location>
        <begin position="458"/>
        <end position="482"/>
    </location>
</feature>
<dbReference type="InterPro" id="IPR011642">
    <property type="entry name" value="Gate_dom"/>
</dbReference>
<dbReference type="PANTHER" id="PTHR10590">
    <property type="entry name" value="SODIUM/NUCLEOSIDE COTRANSPORTER"/>
    <property type="match status" value="1"/>
</dbReference>
<sequence length="587" mass="63804">MTEQNSVQLKGVTRANGNGIDNPAFDFEDIEESGSNKLETKRRKVRLGGYLSKVSRPINATEDYIKAHSVIFKSIVLGILGVGYVAYFIAACVLDFQRATALVVLTVLAVFAKSYELIKKYKGDRIAECCTPLNTCFKSNLRWLKWVFLLVVVVLLVCWLALDTSKRPEQLISFGGVCMFILLIFLFSVHRAEVMWRPVFWGLGLQFCIGLFVIRTQPGFIAFEWLGKQVQTFLNYTIAGSSFVFGPELTAKVFAFQALPIVVFFSSVMSILYFLGVMQWLILKISWVMQITMGTSATETLSVAGNIFVGQTEAPLLIRPYLQDMTKSEIHAVMVGGFATIAGSVMGAFISFGIDPSSLISASVMAAPCALALSKLSYPETEESAFTSEKNIKVACGYEQNILEAASNGASASIGLVANIAANLIAFLAILEFINNALSWFGGMVGFPEITFEVRSEIITTYALCGFANMSSLGIVIGGLASICPSRKGDISSLVLRAMITGTCVSLVNSCIAGILFVPPLDCVKLFQISDFNAADTNIKKCCQDLFQSTINNGTISFEGLWSVVANVTTYFNECCLCCGSSVAVCN</sequence>
<dbReference type="GO" id="GO:0005415">
    <property type="term" value="F:nucleoside:sodium symporter activity"/>
    <property type="evidence" value="ECO:0007669"/>
    <property type="project" value="TreeGrafter"/>
</dbReference>
<evidence type="ECO:0000256" key="2">
    <source>
        <dbReference type="ARBA" id="ARBA00009033"/>
    </source>
</evidence>
<keyword evidence="6 7" id="KW-0472">Membrane</keyword>
<dbReference type="Ensembl" id="ENSGWIT00000037438.1">
    <property type="protein sequence ID" value="ENSGWIP00000034348.1"/>
    <property type="gene ID" value="ENSGWIG00000017761.1"/>
</dbReference>
<dbReference type="InterPro" id="IPR011657">
    <property type="entry name" value="CNT_C_dom"/>
</dbReference>
<feature type="domain" description="Concentrative nucleoside transporter N-terminal" evidence="8">
    <location>
        <begin position="176"/>
        <end position="247"/>
    </location>
</feature>
<evidence type="ECO:0000256" key="3">
    <source>
        <dbReference type="ARBA" id="ARBA00022475"/>
    </source>
</evidence>
<gene>
    <name evidence="11" type="primary">slc28a1</name>
</gene>
<feature type="transmembrane region" description="Helical" evidence="7">
    <location>
        <begin position="70"/>
        <end position="90"/>
    </location>
</feature>
<evidence type="ECO:0000256" key="1">
    <source>
        <dbReference type="ARBA" id="ARBA00004651"/>
    </source>
</evidence>
<feature type="transmembrane region" description="Helical" evidence="7">
    <location>
        <begin position="494"/>
        <end position="518"/>
    </location>
</feature>
<evidence type="ECO:0000256" key="6">
    <source>
        <dbReference type="ARBA" id="ARBA00023136"/>
    </source>
</evidence>
<comment type="similarity">
    <text evidence="2">Belongs to the concentrative nucleoside transporter (CNT) (TC 2.A.41) family.</text>
</comment>